<dbReference type="Proteomes" id="UP000199735">
    <property type="component" value="Unassembled WGS sequence"/>
</dbReference>
<evidence type="ECO:0000259" key="2">
    <source>
        <dbReference type="PROSITE" id="PS50943"/>
    </source>
</evidence>
<dbReference type="Gene3D" id="1.10.260.40">
    <property type="entry name" value="lambda repressor-like DNA-binding domains"/>
    <property type="match status" value="1"/>
</dbReference>
<dbReference type="CDD" id="cd00093">
    <property type="entry name" value="HTH_XRE"/>
    <property type="match status" value="1"/>
</dbReference>
<dbReference type="InterPro" id="IPR001387">
    <property type="entry name" value="Cro/C1-type_HTH"/>
</dbReference>
<accession>A0AAX2EJW1</accession>
<organism evidence="3 4">
    <name type="scientific">Terribacillus saccharophilus</name>
    <dbReference type="NCBI Taxonomy" id="361277"/>
    <lineage>
        <taxon>Bacteria</taxon>
        <taxon>Bacillati</taxon>
        <taxon>Bacillota</taxon>
        <taxon>Bacilli</taxon>
        <taxon>Bacillales</taxon>
        <taxon>Bacillaceae</taxon>
        <taxon>Terribacillus</taxon>
    </lineage>
</organism>
<protein>
    <submittedName>
        <fullName evidence="3">5-methylcytosine-specific restriction enzyme A</fullName>
    </submittedName>
</protein>
<evidence type="ECO:0000313" key="3">
    <source>
        <dbReference type="EMBL" id="SEO09000.1"/>
    </source>
</evidence>
<dbReference type="Pfam" id="PF01381">
    <property type="entry name" value="HTH_3"/>
    <property type="match status" value="1"/>
</dbReference>
<dbReference type="Pfam" id="PF12102">
    <property type="entry name" value="MrcB_N"/>
    <property type="match status" value="1"/>
</dbReference>
<comment type="caution">
    <text evidence="3">The sequence shown here is derived from an EMBL/GenBank/DDBJ whole genome shotgun (WGS) entry which is preliminary data.</text>
</comment>
<dbReference type="AlphaFoldDB" id="A0AAX2EJW1"/>
<sequence>MAITRESVGTVIRSYRESRGLTLRSLAEKLDVPFTSLSKMESGDQKVDSTFLVSVADYFDVSIDTMLNRTTNPVENEHHKKENKLDIQATLKHVLDTYQEAKYEMLKDHEIGNYVRNVIKDVLVEDADLDEHRFFVTGSVGQGRWAEIPWVSIFIRDITTTATSGYYIVYLFKADMSGVYISLNQGWTYFLRKYMGKLGREKIQATANIIQRKLNTVPANMTTAEINLEGRGDLAKGYENGHIIGRLYEADNLPSSTELINDLKELLTSYKEIEYMMGGRSVDEFNDYLLLSEDGHYLEEDLEQEEVYQDNVQLALDSTLDETEEAIEADNESLPRPDPVLDRSRRQRWPRDARVAARALRLSKYKCALDESHTSFTSKVTGKRYLEMHHLVPMKYQGEFDVKLDREAQLLALCPTCHRQIHHGTDDEKEIILRKLFYDRRDRLEAIGIEIGFKELRNMYGIKG</sequence>
<dbReference type="RefSeq" id="WP_093881561.1">
    <property type="nucleotide sequence ID" value="NZ_FOCD01000006.1"/>
</dbReference>
<gene>
    <name evidence="3" type="ORF">SAMN04489762_3463</name>
</gene>
<name>A0AAX2EJW1_9BACI</name>
<dbReference type="Gene3D" id="3.30.920.90">
    <property type="match status" value="1"/>
</dbReference>
<dbReference type="InterPro" id="IPR021961">
    <property type="entry name" value="McrB_DNA-bd"/>
</dbReference>
<proteinExistence type="predicted"/>
<dbReference type="CDD" id="cd00085">
    <property type="entry name" value="HNHc"/>
    <property type="match status" value="1"/>
</dbReference>
<dbReference type="SUPFAM" id="SSF47413">
    <property type="entry name" value="lambda repressor-like DNA-binding domains"/>
    <property type="match status" value="1"/>
</dbReference>
<evidence type="ECO:0000313" key="4">
    <source>
        <dbReference type="Proteomes" id="UP000199735"/>
    </source>
</evidence>
<dbReference type="PANTHER" id="PTHR46558:SF4">
    <property type="entry name" value="DNA-BIDING PHAGE PROTEIN"/>
    <property type="match status" value="1"/>
</dbReference>
<dbReference type="EMBL" id="FOCD01000006">
    <property type="protein sequence ID" value="SEO09000.1"/>
    <property type="molecule type" value="Genomic_DNA"/>
</dbReference>
<evidence type="ECO:0000256" key="1">
    <source>
        <dbReference type="ARBA" id="ARBA00023125"/>
    </source>
</evidence>
<dbReference type="InterPro" id="IPR003615">
    <property type="entry name" value="HNH_nuc"/>
</dbReference>
<reference evidence="3 4" key="1">
    <citation type="submission" date="2016-10" db="EMBL/GenBank/DDBJ databases">
        <authorList>
            <person name="Varghese N."/>
            <person name="Submissions S."/>
        </authorList>
    </citation>
    <scope>NUCLEOTIDE SEQUENCE [LARGE SCALE GENOMIC DNA]</scope>
    <source>
        <strain evidence="3 4">DSM 21619</strain>
    </source>
</reference>
<dbReference type="GO" id="GO:0003677">
    <property type="term" value="F:DNA binding"/>
    <property type="evidence" value="ECO:0007669"/>
    <property type="project" value="UniProtKB-KW"/>
</dbReference>
<dbReference type="SMART" id="SM00530">
    <property type="entry name" value="HTH_XRE"/>
    <property type="match status" value="1"/>
</dbReference>
<dbReference type="PROSITE" id="PS50943">
    <property type="entry name" value="HTH_CROC1"/>
    <property type="match status" value="1"/>
</dbReference>
<dbReference type="PANTHER" id="PTHR46558">
    <property type="entry name" value="TRACRIPTIONAL REGULATORY PROTEIN-RELATED-RELATED"/>
    <property type="match status" value="1"/>
</dbReference>
<feature type="domain" description="HTH cro/C1-type" evidence="2">
    <location>
        <begin position="12"/>
        <end position="66"/>
    </location>
</feature>
<dbReference type="InterPro" id="IPR010982">
    <property type="entry name" value="Lambda_DNA-bd_dom_sf"/>
</dbReference>
<keyword evidence="1" id="KW-0238">DNA-binding</keyword>